<dbReference type="EMBL" id="KN832870">
    <property type="protein sequence ID" value="KIN08547.1"/>
    <property type="molecule type" value="Genomic_DNA"/>
</dbReference>
<reference evidence="2 3" key="1">
    <citation type="submission" date="2014-04" db="EMBL/GenBank/DDBJ databases">
        <authorList>
            <consortium name="DOE Joint Genome Institute"/>
            <person name="Kuo A."/>
            <person name="Martino E."/>
            <person name="Perotto S."/>
            <person name="Kohler A."/>
            <person name="Nagy L.G."/>
            <person name="Floudas D."/>
            <person name="Copeland A."/>
            <person name="Barry K.W."/>
            <person name="Cichocki N."/>
            <person name="Veneault-Fourrey C."/>
            <person name="LaButti K."/>
            <person name="Lindquist E.A."/>
            <person name="Lipzen A."/>
            <person name="Lundell T."/>
            <person name="Morin E."/>
            <person name="Murat C."/>
            <person name="Sun H."/>
            <person name="Tunlid A."/>
            <person name="Henrissat B."/>
            <person name="Grigoriev I.V."/>
            <person name="Hibbett D.S."/>
            <person name="Martin F."/>
            <person name="Nordberg H.P."/>
            <person name="Cantor M.N."/>
            <person name="Hua S.X."/>
        </authorList>
    </citation>
    <scope>NUCLEOTIDE SEQUENCE [LARGE SCALE GENOMIC DNA]</scope>
    <source>
        <strain evidence="2 3">Zn</strain>
    </source>
</reference>
<organism evidence="2 3">
    <name type="scientific">Oidiodendron maius (strain Zn)</name>
    <dbReference type="NCBI Taxonomy" id="913774"/>
    <lineage>
        <taxon>Eukaryota</taxon>
        <taxon>Fungi</taxon>
        <taxon>Dikarya</taxon>
        <taxon>Ascomycota</taxon>
        <taxon>Pezizomycotina</taxon>
        <taxon>Leotiomycetes</taxon>
        <taxon>Leotiomycetes incertae sedis</taxon>
        <taxon>Myxotrichaceae</taxon>
        <taxon>Oidiodendron</taxon>
    </lineage>
</organism>
<name>A0A0C3I2A0_OIDMZ</name>
<feature type="compositionally biased region" description="Basic and acidic residues" evidence="1">
    <location>
        <begin position="90"/>
        <end position="105"/>
    </location>
</feature>
<dbReference type="Proteomes" id="UP000054321">
    <property type="component" value="Unassembled WGS sequence"/>
</dbReference>
<protein>
    <submittedName>
        <fullName evidence="2">Uncharacterized protein</fullName>
    </submittedName>
</protein>
<dbReference type="HOGENOM" id="CLU_165659_0_0_1"/>
<dbReference type="InParanoid" id="A0A0C3I2A0"/>
<feature type="compositionally biased region" description="Low complexity" evidence="1">
    <location>
        <begin position="1"/>
        <end position="15"/>
    </location>
</feature>
<proteinExistence type="predicted"/>
<sequence length="113" mass="12338">MSSTATSPTSKPSFSNSTSANPAKHPEMAIRRPSQTNYMEAQRAAAAAAAQPQSPVDIPDGRRNSQGEALKSPVATWKPTFERTQSWNRQDLKREVQKGEWEKGTESAGFSES</sequence>
<dbReference type="OrthoDB" id="5425892at2759"/>
<gene>
    <name evidence="2" type="ORF">OIDMADRAFT_48403</name>
</gene>
<accession>A0A0C3I2A0</accession>
<evidence type="ECO:0000313" key="3">
    <source>
        <dbReference type="Proteomes" id="UP000054321"/>
    </source>
</evidence>
<reference evidence="3" key="2">
    <citation type="submission" date="2015-01" db="EMBL/GenBank/DDBJ databases">
        <title>Evolutionary Origins and Diversification of the Mycorrhizal Mutualists.</title>
        <authorList>
            <consortium name="DOE Joint Genome Institute"/>
            <consortium name="Mycorrhizal Genomics Consortium"/>
            <person name="Kohler A."/>
            <person name="Kuo A."/>
            <person name="Nagy L.G."/>
            <person name="Floudas D."/>
            <person name="Copeland A."/>
            <person name="Barry K.W."/>
            <person name="Cichocki N."/>
            <person name="Veneault-Fourrey C."/>
            <person name="LaButti K."/>
            <person name="Lindquist E.A."/>
            <person name="Lipzen A."/>
            <person name="Lundell T."/>
            <person name="Morin E."/>
            <person name="Murat C."/>
            <person name="Riley R."/>
            <person name="Ohm R."/>
            <person name="Sun H."/>
            <person name="Tunlid A."/>
            <person name="Henrissat B."/>
            <person name="Grigoriev I.V."/>
            <person name="Hibbett D.S."/>
            <person name="Martin F."/>
        </authorList>
    </citation>
    <scope>NUCLEOTIDE SEQUENCE [LARGE SCALE GENOMIC DNA]</scope>
    <source>
        <strain evidence="3">Zn</strain>
    </source>
</reference>
<keyword evidence="3" id="KW-1185">Reference proteome</keyword>
<feature type="region of interest" description="Disordered" evidence="1">
    <location>
        <begin position="1"/>
        <end position="113"/>
    </location>
</feature>
<dbReference type="AlphaFoldDB" id="A0A0C3I2A0"/>
<evidence type="ECO:0000313" key="2">
    <source>
        <dbReference type="EMBL" id="KIN08547.1"/>
    </source>
</evidence>
<evidence type="ECO:0000256" key="1">
    <source>
        <dbReference type="SAM" id="MobiDB-lite"/>
    </source>
</evidence>